<dbReference type="PANTHER" id="PTHR22997">
    <property type="entry name" value="PIH1 DOMAIN-CONTAINING PROTEIN 1"/>
    <property type="match status" value="1"/>
</dbReference>
<evidence type="ECO:0000313" key="6">
    <source>
        <dbReference type="Proteomes" id="UP000807504"/>
    </source>
</evidence>
<feature type="compositionally biased region" description="Polar residues" evidence="3">
    <location>
        <begin position="199"/>
        <end position="208"/>
    </location>
</feature>
<name>A0A8T0FFI6_ARGBR</name>
<dbReference type="PANTHER" id="PTHR22997:SF0">
    <property type="entry name" value="PIH1 DOMAIN-CONTAINING PROTEIN 1"/>
    <property type="match status" value="1"/>
</dbReference>
<reference evidence="5" key="2">
    <citation type="submission" date="2020-06" db="EMBL/GenBank/DDBJ databases">
        <authorList>
            <person name="Sheffer M."/>
        </authorList>
    </citation>
    <scope>NUCLEOTIDE SEQUENCE</scope>
</reference>
<gene>
    <name evidence="5" type="ORF">HNY73_005145</name>
</gene>
<dbReference type="InterPro" id="IPR012981">
    <property type="entry name" value="PIH1_N"/>
</dbReference>
<sequence>MFLGSSPNIASCSGDNFLDVSPKESILNIVEESESFDQTEPFELNSEEGKQVFPKPGFCIQSKTTKDVKVFINMCHCEDVPKPDENLMSLTDVSGDETIRFPLGFGLPRNEKDKSGKDCICFDVVINTEFLYILLNDEDTRNFVLSLCIEGIGNKYGIFIREDCCVKMKNPYHGTLQTHFIKNTNPRGLSNPLVKAVSDHSSVQSVGPKNSKSKENESSTINQNPVPVVYEPSSSMLPENQKPGVKFGLFQVPASDSYPLQYVLEAYCLDEDHPQFNVSVSSKRIVITEKKHNYNIDVSLPDPVIPERCRANFYCGTLAVVLPLAHVNHDEDN</sequence>
<comment type="function">
    <text evidence="2">Involved in the assembly of C/D box small nucleolar ribonucleoprotein (snoRNP) particles. Recruits the SWI/SNF complex to the core promoter of rRNA genes and enhances pre-rRNA transcription. Mediates interaction of TELO2 with the R2TP complex which is necessary for the stability of MTOR and SMG1. Positively regulates the assembly and activity of the mTORC1 complex.</text>
</comment>
<dbReference type="GO" id="GO:0005737">
    <property type="term" value="C:cytoplasm"/>
    <property type="evidence" value="ECO:0007669"/>
    <property type="project" value="TreeGrafter"/>
</dbReference>
<proteinExistence type="inferred from homology"/>
<organism evidence="5 6">
    <name type="scientific">Argiope bruennichi</name>
    <name type="common">Wasp spider</name>
    <name type="synonym">Aranea bruennichi</name>
    <dbReference type="NCBI Taxonomy" id="94029"/>
    <lineage>
        <taxon>Eukaryota</taxon>
        <taxon>Metazoa</taxon>
        <taxon>Ecdysozoa</taxon>
        <taxon>Arthropoda</taxon>
        <taxon>Chelicerata</taxon>
        <taxon>Arachnida</taxon>
        <taxon>Araneae</taxon>
        <taxon>Araneomorphae</taxon>
        <taxon>Entelegynae</taxon>
        <taxon>Araneoidea</taxon>
        <taxon>Araneidae</taxon>
        <taxon>Argiope</taxon>
    </lineage>
</organism>
<dbReference type="GO" id="GO:0097255">
    <property type="term" value="C:R2TP complex"/>
    <property type="evidence" value="ECO:0007669"/>
    <property type="project" value="TreeGrafter"/>
</dbReference>
<feature type="domain" description="PIH1 N-terminal" evidence="4">
    <location>
        <begin position="47"/>
        <end position="186"/>
    </location>
</feature>
<evidence type="ECO:0000256" key="1">
    <source>
        <dbReference type="ARBA" id="ARBA00008511"/>
    </source>
</evidence>
<dbReference type="OMA" id="RAMNIHQ"/>
<dbReference type="GO" id="GO:0000492">
    <property type="term" value="P:box C/D snoRNP assembly"/>
    <property type="evidence" value="ECO:0007669"/>
    <property type="project" value="TreeGrafter"/>
</dbReference>
<evidence type="ECO:0000256" key="3">
    <source>
        <dbReference type="SAM" id="MobiDB-lite"/>
    </source>
</evidence>
<dbReference type="GO" id="GO:0006364">
    <property type="term" value="P:rRNA processing"/>
    <property type="evidence" value="ECO:0007669"/>
    <property type="project" value="TreeGrafter"/>
</dbReference>
<dbReference type="AlphaFoldDB" id="A0A8T0FFI6"/>
<accession>A0A8T0FFI6</accession>
<reference evidence="5" key="1">
    <citation type="journal article" date="2020" name="bioRxiv">
        <title>Chromosome-level reference genome of the European wasp spider Argiope bruennichi: a resource for studies on range expansion and evolutionary adaptation.</title>
        <authorList>
            <person name="Sheffer M.M."/>
            <person name="Hoppe A."/>
            <person name="Krehenwinkel H."/>
            <person name="Uhl G."/>
            <person name="Kuss A.W."/>
            <person name="Jensen L."/>
            <person name="Jensen C."/>
            <person name="Gillespie R.G."/>
            <person name="Hoff K.J."/>
            <person name="Prost S."/>
        </authorList>
    </citation>
    <scope>NUCLEOTIDE SEQUENCE</scope>
</reference>
<evidence type="ECO:0000256" key="2">
    <source>
        <dbReference type="ARBA" id="ARBA00046233"/>
    </source>
</evidence>
<evidence type="ECO:0000259" key="4">
    <source>
        <dbReference type="Pfam" id="PF08190"/>
    </source>
</evidence>
<evidence type="ECO:0000313" key="5">
    <source>
        <dbReference type="EMBL" id="KAF8790067.1"/>
    </source>
</evidence>
<comment type="similarity">
    <text evidence="1">Belongs to the PIH1 family.</text>
</comment>
<keyword evidence="6" id="KW-1185">Reference proteome</keyword>
<dbReference type="GO" id="GO:1990904">
    <property type="term" value="C:ribonucleoprotein complex"/>
    <property type="evidence" value="ECO:0007669"/>
    <property type="project" value="TreeGrafter"/>
</dbReference>
<dbReference type="Pfam" id="PF08190">
    <property type="entry name" value="PIH1"/>
    <property type="match status" value="1"/>
</dbReference>
<comment type="caution">
    <text evidence="5">The sequence shown here is derived from an EMBL/GenBank/DDBJ whole genome shotgun (WGS) entry which is preliminary data.</text>
</comment>
<protein>
    <submittedName>
        <fullName evidence="5">PIH1 domain-containing protein 1</fullName>
    </submittedName>
</protein>
<dbReference type="InterPro" id="IPR050734">
    <property type="entry name" value="PIH1/Kintoun_subfamily"/>
</dbReference>
<dbReference type="Proteomes" id="UP000807504">
    <property type="component" value="Unassembled WGS sequence"/>
</dbReference>
<dbReference type="CDD" id="cd00298">
    <property type="entry name" value="ACD_sHsps_p23-like"/>
    <property type="match status" value="1"/>
</dbReference>
<feature type="region of interest" description="Disordered" evidence="3">
    <location>
        <begin position="199"/>
        <end position="226"/>
    </location>
</feature>
<dbReference type="EMBL" id="JABXBU010000011">
    <property type="protein sequence ID" value="KAF8790067.1"/>
    <property type="molecule type" value="Genomic_DNA"/>
</dbReference>